<keyword evidence="3" id="KW-1185">Reference proteome</keyword>
<gene>
    <name evidence="2" type="ORF">SI8410_11015474</name>
</gene>
<dbReference type="EMBL" id="LR746274">
    <property type="protein sequence ID" value="CAA7404796.1"/>
    <property type="molecule type" value="Genomic_DNA"/>
</dbReference>
<feature type="compositionally biased region" description="Basic residues" evidence="1">
    <location>
        <begin position="88"/>
        <end position="103"/>
    </location>
</feature>
<feature type="region of interest" description="Disordered" evidence="1">
    <location>
        <begin position="1"/>
        <end position="23"/>
    </location>
</feature>
<evidence type="ECO:0000256" key="1">
    <source>
        <dbReference type="SAM" id="MobiDB-lite"/>
    </source>
</evidence>
<evidence type="ECO:0000313" key="2">
    <source>
        <dbReference type="EMBL" id="CAA7404796.1"/>
    </source>
</evidence>
<dbReference type="AlphaFoldDB" id="A0A7I8L599"/>
<feature type="compositionally biased region" description="Polar residues" evidence="1">
    <location>
        <begin position="1"/>
        <end position="11"/>
    </location>
</feature>
<proteinExistence type="predicted"/>
<feature type="region of interest" description="Disordered" evidence="1">
    <location>
        <begin position="78"/>
        <end position="127"/>
    </location>
</feature>
<organism evidence="2 3">
    <name type="scientific">Spirodela intermedia</name>
    <name type="common">Intermediate duckweed</name>
    <dbReference type="NCBI Taxonomy" id="51605"/>
    <lineage>
        <taxon>Eukaryota</taxon>
        <taxon>Viridiplantae</taxon>
        <taxon>Streptophyta</taxon>
        <taxon>Embryophyta</taxon>
        <taxon>Tracheophyta</taxon>
        <taxon>Spermatophyta</taxon>
        <taxon>Magnoliopsida</taxon>
        <taxon>Liliopsida</taxon>
        <taxon>Araceae</taxon>
        <taxon>Lemnoideae</taxon>
        <taxon>Spirodela</taxon>
    </lineage>
</organism>
<sequence length="154" mass="16531">MASGSDLSWNQLGGGGTAMINLPDSPRATEEMIKELLHGEGLPDFVGGLSSPPGESIDRGPCIQAAPAMSLHVDFQPRAEGTIDPAQKRRSTRPPWKKLRKSVHLCPPEPEPEPEPKPELIPGMQLNPFDGDWGPLVRLPCGTLSLLPWGSPST</sequence>
<name>A0A7I8L599_SPIIN</name>
<accession>A0A7I8L599</accession>
<reference evidence="2" key="1">
    <citation type="submission" date="2020-02" db="EMBL/GenBank/DDBJ databases">
        <authorList>
            <person name="Scholz U."/>
            <person name="Mascher M."/>
            <person name="Fiebig A."/>
        </authorList>
    </citation>
    <scope>NUCLEOTIDE SEQUENCE</scope>
</reference>
<evidence type="ECO:0000313" key="3">
    <source>
        <dbReference type="Proteomes" id="UP000663760"/>
    </source>
</evidence>
<dbReference type="Proteomes" id="UP000663760">
    <property type="component" value="Chromosome 11"/>
</dbReference>
<protein>
    <submittedName>
        <fullName evidence="2">Uncharacterized protein</fullName>
    </submittedName>
</protein>